<name>A0A250XEV2_9CHLO</name>
<keyword evidence="4" id="KW-0812">Transmembrane</keyword>
<comment type="caution">
    <text evidence="6">The sequence shown here is derived from an EMBL/GenBank/DDBJ whole genome shotgun (WGS) entry which is preliminary data.</text>
</comment>
<dbReference type="InterPro" id="IPR001173">
    <property type="entry name" value="Glyco_trans_2-like"/>
</dbReference>
<evidence type="ECO:0000313" key="6">
    <source>
        <dbReference type="EMBL" id="GAX81556.1"/>
    </source>
</evidence>
<evidence type="ECO:0000256" key="2">
    <source>
        <dbReference type="ARBA" id="ARBA00022676"/>
    </source>
</evidence>
<dbReference type="AlphaFoldDB" id="A0A250XEV2"/>
<dbReference type="OrthoDB" id="546768at2759"/>
<dbReference type="Pfam" id="PF00535">
    <property type="entry name" value="Glycos_transf_2"/>
    <property type="match status" value="1"/>
</dbReference>
<gene>
    <name evidence="6" type="ORF">CEUSTIGMA_g8984.t1</name>
</gene>
<keyword evidence="4" id="KW-0472">Membrane</keyword>
<dbReference type="Gene3D" id="3.90.550.10">
    <property type="entry name" value="Spore Coat Polysaccharide Biosynthesis Protein SpsA, Chain A"/>
    <property type="match status" value="1"/>
</dbReference>
<keyword evidence="7" id="KW-1185">Reference proteome</keyword>
<evidence type="ECO:0000313" key="7">
    <source>
        <dbReference type="Proteomes" id="UP000232323"/>
    </source>
</evidence>
<reference evidence="6 7" key="1">
    <citation type="submission" date="2017-08" db="EMBL/GenBank/DDBJ databases">
        <title>Acidophilic green algal genome provides insights into adaptation to an acidic environment.</title>
        <authorList>
            <person name="Hirooka S."/>
            <person name="Hirose Y."/>
            <person name="Kanesaki Y."/>
            <person name="Higuchi S."/>
            <person name="Fujiwara T."/>
            <person name="Onuma R."/>
            <person name="Era A."/>
            <person name="Ohbayashi R."/>
            <person name="Uzuka A."/>
            <person name="Nozaki H."/>
            <person name="Yoshikawa H."/>
            <person name="Miyagishima S.Y."/>
        </authorList>
    </citation>
    <scope>NUCLEOTIDE SEQUENCE [LARGE SCALE GENOMIC DNA]</scope>
    <source>
        <strain evidence="6 7">NIES-2499</strain>
    </source>
</reference>
<comment type="similarity">
    <text evidence="1">Belongs to the glycosyltransferase 2 family.</text>
</comment>
<dbReference type="CDD" id="cd00761">
    <property type="entry name" value="Glyco_tranf_GTA_type"/>
    <property type="match status" value="1"/>
</dbReference>
<dbReference type="PANTHER" id="PTHR43179">
    <property type="entry name" value="RHAMNOSYLTRANSFERASE WBBL"/>
    <property type="match status" value="1"/>
</dbReference>
<dbReference type="SUPFAM" id="SSF53448">
    <property type="entry name" value="Nucleotide-diphospho-sugar transferases"/>
    <property type="match status" value="1"/>
</dbReference>
<evidence type="ECO:0000256" key="3">
    <source>
        <dbReference type="ARBA" id="ARBA00022679"/>
    </source>
</evidence>
<evidence type="ECO:0000259" key="5">
    <source>
        <dbReference type="Pfam" id="PF00535"/>
    </source>
</evidence>
<evidence type="ECO:0000256" key="1">
    <source>
        <dbReference type="ARBA" id="ARBA00006739"/>
    </source>
</evidence>
<organism evidence="6 7">
    <name type="scientific">Chlamydomonas eustigma</name>
    <dbReference type="NCBI Taxonomy" id="1157962"/>
    <lineage>
        <taxon>Eukaryota</taxon>
        <taxon>Viridiplantae</taxon>
        <taxon>Chlorophyta</taxon>
        <taxon>core chlorophytes</taxon>
        <taxon>Chlorophyceae</taxon>
        <taxon>CS clade</taxon>
        <taxon>Chlamydomonadales</taxon>
        <taxon>Chlamydomonadaceae</taxon>
        <taxon>Chlamydomonas</taxon>
    </lineage>
</organism>
<dbReference type="InterPro" id="IPR029044">
    <property type="entry name" value="Nucleotide-diphossugar_trans"/>
</dbReference>
<sequence length="721" mass="80390">MKITRLLARTVIGDNDPWQSLMSVFLQTGDDSRSLAVVLGVDESDSVLLELIPEILDIFKSQFQASTRHSIELRVEVFMQSDLDQLPPGPLCWMWNKLAEVAFRELSPTAIVLLGDDTAICPRGWPGLVLEQFQADPNLMCLLLNDVADPGYPSFPVIRASHMLIHNSLLPKEFVNQGGDPFLAELYRRSGGLKMCRDITVFNKVGGIQLPGDKQYVLPRYPRRYLDKGLVLKLLEQWSREEDAAHHSAGQYDECGMTLSAPREAIESHSGMFNDSSRHELLGNQRSSETVGMAAARDVARQGKGCTTVDILIPSYRAEVKALETMMKESDSRISDVAVGWGIVIDDPLCPIAVKERLKCLQNSARFCGRLKIRFHEKNVGASATRNRLLDESIAHYAIFLDDDVIPDASLVQEYVKVFKSYPNCTGFAGPTYLPKTEDVVSCGIHLSDVSWFWDAPERMKKVAWAVTANVAFKNSTNKFDLRFPKTGGGEDIDFCLRASPEGLMCVPKAAAYHPLWNKGRPSLLRFAKWSIGDGALIHMYPQHCYRAPPTAAELAWALIFTQSLILAARLLTCLSIRILSTFMDTLIPEESGGGGCIAACCSLSSLPFLWMAMSVISVEFLIDLVRNILFQERLKRHPCIRLPLRVWASIYATVIRLSSDTGRIAGHLARGHPHLLCVRFDWFCGFEAGPVRAERRNGWIRMAVYINAILAVALAFVQLS</sequence>
<proteinExistence type="inferred from homology"/>
<dbReference type="EMBL" id="BEGY01000067">
    <property type="protein sequence ID" value="GAX81556.1"/>
    <property type="molecule type" value="Genomic_DNA"/>
</dbReference>
<keyword evidence="3" id="KW-0808">Transferase</keyword>
<dbReference type="GO" id="GO:0016757">
    <property type="term" value="F:glycosyltransferase activity"/>
    <property type="evidence" value="ECO:0007669"/>
    <property type="project" value="UniProtKB-KW"/>
</dbReference>
<evidence type="ECO:0000256" key="4">
    <source>
        <dbReference type="SAM" id="Phobius"/>
    </source>
</evidence>
<keyword evidence="4" id="KW-1133">Transmembrane helix</keyword>
<feature type="transmembrane region" description="Helical" evidence="4">
    <location>
        <begin position="703"/>
        <end position="720"/>
    </location>
</feature>
<protein>
    <recommendedName>
        <fullName evidence="5">Glycosyltransferase 2-like domain-containing protein</fullName>
    </recommendedName>
</protein>
<dbReference type="Proteomes" id="UP000232323">
    <property type="component" value="Unassembled WGS sequence"/>
</dbReference>
<feature type="domain" description="Glycosyltransferase 2-like" evidence="5">
    <location>
        <begin position="343"/>
        <end position="424"/>
    </location>
</feature>
<accession>A0A250XEV2</accession>
<dbReference type="PANTHER" id="PTHR43179:SF12">
    <property type="entry name" value="GALACTOFURANOSYLTRANSFERASE GLFT2"/>
    <property type="match status" value="1"/>
</dbReference>
<keyword evidence="2" id="KW-0328">Glycosyltransferase</keyword>
<feature type="transmembrane region" description="Helical" evidence="4">
    <location>
        <begin position="609"/>
        <end position="630"/>
    </location>
</feature>
<dbReference type="STRING" id="1157962.A0A250XEV2"/>